<evidence type="ECO:0000313" key="2">
    <source>
        <dbReference type="EMBL" id="KAH3872667.1"/>
    </source>
</evidence>
<comment type="caution">
    <text evidence="2">The sequence shown here is derived from an EMBL/GenBank/DDBJ whole genome shotgun (WGS) entry which is preliminary data.</text>
</comment>
<dbReference type="Proteomes" id="UP000828390">
    <property type="component" value="Unassembled WGS sequence"/>
</dbReference>
<dbReference type="EMBL" id="JAIWYP010000002">
    <property type="protein sequence ID" value="KAH3872667.1"/>
    <property type="molecule type" value="Genomic_DNA"/>
</dbReference>
<feature type="compositionally biased region" description="Basic and acidic residues" evidence="1">
    <location>
        <begin position="1"/>
        <end position="14"/>
    </location>
</feature>
<feature type="compositionally biased region" description="Basic and acidic residues" evidence="1">
    <location>
        <begin position="24"/>
        <end position="33"/>
    </location>
</feature>
<sequence>MEMDHLEPKEHDNTYQDISAREMSVFKDDKSDVHKIPRAKLSESQLAFEESQAKL</sequence>
<gene>
    <name evidence="2" type="ORF">DPMN_035887</name>
</gene>
<organism evidence="2 3">
    <name type="scientific">Dreissena polymorpha</name>
    <name type="common">Zebra mussel</name>
    <name type="synonym">Mytilus polymorpha</name>
    <dbReference type="NCBI Taxonomy" id="45954"/>
    <lineage>
        <taxon>Eukaryota</taxon>
        <taxon>Metazoa</taxon>
        <taxon>Spiralia</taxon>
        <taxon>Lophotrochozoa</taxon>
        <taxon>Mollusca</taxon>
        <taxon>Bivalvia</taxon>
        <taxon>Autobranchia</taxon>
        <taxon>Heteroconchia</taxon>
        <taxon>Euheterodonta</taxon>
        <taxon>Imparidentia</taxon>
        <taxon>Neoheterodontei</taxon>
        <taxon>Myida</taxon>
        <taxon>Dreissenoidea</taxon>
        <taxon>Dreissenidae</taxon>
        <taxon>Dreissena</taxon>
    </lineage>
</organism>
<name>A0A9D4MBW0_DREPO</name>
<feature type="region of interest" description="Disordered" evidence="1">
    <location>
        <begin position="1"/>
        <end position="33"/>
    </location>
</feature>
<evidence type="ECO:0000313" key="3">
    <source>
        <dbReference type="Proteomes" id="UP000828390"/>
    </source>
</evidence>
<proteinExistence type="predicted"/>
<protein>
    <submittedName>
        <fullName evidence="2">Uncharacterized protein</fullName>
    </submittedName>
</protein>
<reference evidence="2" key="1">
    <citation type="journal article" date="2019" name="bioRxiv">
        <title>The Genome of the Zebra Mussel, Dreissena polymorpha: A Resource for Invasive Species Research.</title>
        <authorList>
            <person name="McCartney M.A."/>
            <person name="Auch B."/>
            <person name="Kono T."/>
            <person name="Mallez S."/>
            <person name="Zhang Y."/>
            <person name="Obille A."/>
            <person name="Becker A."/>
            <person name="Abrahante J.E."/>
            <person name="Garbe J."/>
            <person name="Badalamenti J.P."/>
            <person name="Herman A."/>
            <person name="Mangelson H."/>
            <person name="Liachko I."/>
            <person name="Sullivan S."/>
            <person name="Sone E.D."/>
            <person name="Koren S."/>
            <person name="Silverstein K.A.T."/>
            <person name="Beckman K.B."/>
            <person name="Gohl D.M."/>
        </authorList>
    </citation>
    <scope>NUCLEOTIDE SEQUENCE</scope>
    <source>
        <strain evidence="2">Duluth1</strain>
        <tissue evidence="2">Whole animal</tissue>
    </source>
</reference>
<reference evidence="2" key="2">
    <citation type="submission" date="2020-11" db="EMBL/GenBank/DDBJ databases">
        <authorList>
            <person name="McCartney M.A."/>
            <person name="Auch B."/>
            <person name="Kono T."/>
            <person name="Mallez S."/>
            <person name="Becker A."/>
            <person name="Gohl D.M."/>
            <person name="Silverstein K.A.T."/>
            <person name="Koren S."/>
            <person name="Bechman K.B."/>
            <person name="Herman A."/>
            <person name="Abrahante J.E."/>
            <person name="Garbe J."/>
        </authorList>
    </citation>
    <scope>NUCLEOTIDE SEQUENCE</scope>
    <source>
        <strain evidence="2">Duluth1</strain>
        <tissue evidence="2">Whole animal</tissue>
    </source>
</reference>
<dbReference type="AlphaFoldDB" id="A0A9D4MBW0"/>
<evidence type="ECO:0000256" key="1">
    <source>
        <dbReference type="SAM" id="MobiDB-lite"/>
    </source>
</evidence>
<keyword evidence="3" id="KW-1185">Reference proteome</keyword>
<accession>A0A9D4MBW0</accession>